<feature type="compositionally biased region" description="Basic and acidic residues" evidence="1">
    <location>
        <begin position="855"/>
        <end position="870"/>
    </location>
</feature>
<organism evidence="2 4">
    <name type="scientific">Nicrophorus vespilloides</name>
    <name type="common">Boreal carrion beetle</name>
    <dbReference type="NCBI Taxonomy" id="110193"/>
    <lineage>
        <taxon>Eukaryota</taxon>
        <taxon>Metazoa</taxon>
        <taxon>Ecdysozoa</taxon>
        <taxon>Arthropoda</taxon>
        <taxon>Hexapoda</taxon>
        <taxon>Insecta</taxon>
        <taxon>Pterygota</taxon>
        <taxon>Neoptera</taxon>
        <taxon>Endopterygota</taxon>
        <taxon>Coleoptera</taxon>
        <taxon>Polyphaga</taxon>
        <taxon>Staphyliniformia</taxon>
        <taxon>Silphidae</taxon>
        <taxon>Nicrophorinae</taxon>
        <taxon>Nicrophorus</taxon>
    </lineage>
</organism>
<feature type="region of interest" description="Disordered" evidence="1">
    <location>
        <begin position="394"/>
        <end position="432"/>
    </location>
</feature>
<feature type="compositionally biased region" description="Basic and acidic residues" evidence="1">
    <location>
        <begin position="609"/>
        <end position="626"/>
    </location>
</feature>
<dbReference type="Proteomes" id="UP000695000">
    <property type="component" value="Unplaced"/>
</dbReference>
<feature type="region of interest" description="Disordered" evidence="1">
    <location>
        <begin position="68"/>
        <end position="144"/>
    </location>
</feature>
<feature type="region of interest" description="Disordered" evidence="1">
    <location>
        <begin position="1045"/>
        <end position="1071"/>
    </location>
</feature>
<feature type="region of interest" description="Disordered" evidence="1">
    <location>
        <begin position="1234"/>
        <end position="1253"/>
    </location>
</feature>
<feature type="compositionally biased region" description="Low complexity" evidence="1">
    <location>
        <begin position="394"/>
        <end position="405"/>
    </location>
</feature>
<keyword evidence="2" id="KW-1185">Reference proteome</keyword>
<feature type="compositionally biased region" description="Polar residues" evidence="1">
    <location>
        <begin position="1318"/>
        <end position="1339"/>
    </location>
</feature>
<dbReference type="GeneID" id="108561078"/>
<feature type="compositionally biased region" description="Acidic residues" evidence="1">
    <location>
        <begin position="184"/>
        <end position="198"/>
    </location>
</feature>
<reference evidence="3 4" key="1">
    <citation type="submission" date="2025-05" db="UniProtKB">
        <authorList>
            <consortium name="RefSeq"/>
        </authorList>
    </citation>
    <scope>IDENTIFICATION</scope>
    <source>
        <tissue evidence="3 4">Whole Larva</tissue>
    </source>
</reference>
<evidence type="ECO:0000313" key="2">
    <source>
        <dbReference type="Proteomes" id="UP000695000"/>
    </source>
</evidence>
<dbReference type="RefSeq" id="XP_017774354.1">
    <property type="nucleotide sequence ID" value="XM_017918865.1"/>
</dbReference>
<evidence type="ECO:0000313" key="3">
    <source>
        <dbReference type="RefSeq" id="XP_017774352.1"/>
    </source>
</evidence>
<evidence type="ECO:0000313" key="4">
    <source>
        <dbReference type="RefSeq" id="XP_017774354.1"/>
    </source>
</evidence>
<feature type="region of interest" description="Disordered" evidence="1">
    <location>
        <begin position="581"/>
        <end position="646"/>
    </location>
</feature>
<feature type="region of interest" description="Disordered" evidence="1">
    <location>
        <begin position="1313"/>
        <end position="1340"/>
    </location>
</feature>
<gene>
    <name evidence="3 4" type="primary">LOC108561078</name>
</gene>
<feature type="compositionally biased region" description="Low complexity" evidence="1">
    <location>
        <begin position="241"/>
        <end position="276"/>
    </location>
</feature>
<feature type="region of interest" description="Disordered" evidence="1">
    <location>
        <begin position="184"/>
        <end position="204"/>
    </location>
</feature>
<feature type="compositionally biased region" description="Low complexity" evidence="1">
    <location>
        <begin position="880"/>
        <end position="892"/>
    </location>
</feature>
<feature type="region of interest" description="Disordered" evidence="1">
    <location>
        <begin position="1178"/>
        <end position="1200"/>
    </location>
</feature>
<proteinExistence type="predicted"/>
<name>A0ABM1MIF4_NICVS</name>
<accession>A0ABM1MIF4</accession>
<feature type="region of interest" description="Disordered" evidence="1">
    <location>
        <begin position="237"/>
        <end position="282"/>
    </location>
</feature>
<feature type="compositionally biased region" description="Basic and acidic residues" evidence="1">
    <location>
        <begin position="409"/>
        <end position="421"/>
    </location>
</feature>
<sequence length="1348" mass="151510">MLNGRRIDERTGRKSKIPVPIFKMKSTLCPQEDHLVIILEAPEAFRNDGDVSDCGLKNAQEILADYAGSRENDDNEEQEADYHHHRNGSPDAEDLITMWSPHQHAAHNQPQTDTTEKPRHVAPCPRANGDTVDRHEGYQSRSPSPIERPVALAAHNSNYMKQSEQQTRMTTIHMPTATVAIATQEEEEEEDENEDGEELNVGGPVEDGCDARVCSVGGQTSIGVGVVAVCASTASGCSRVSDAPASAPHQQQQQITSSISPNLGPNNNSESETSESAPPPDILDTIRSLEAHTQPYTQSDFSLEFIQTIRQLKDDTARDEVLSSKNLNRRTEGRLKNLELKLLKAGIVDAKKQVVDKDANENLLICEFDPKCFPQQLDYSDFIYYDELEMNNNNCSNGNSSSNNNMGTDSERKQHNPDRNKLRSLLKEPGPSTKLQTNRVVFNEDKNEFFDADYIILIREDCDYDEEEDDGVCTCNQHEMVRLTCCEQNCNCGGPYDSGYEQTPQSPKFAPPLEFVDAVTLSPPEGYKDMELGEQQLLALQQITRRGQIPTATAVCKECSLEHDEDGGSEDEQISDQEIERAKMDQSQQTTPTTPPVEPETRVAMPAKIPERRQRKEMLEDERKESSPSPTPSLQPGGSPISGILKGGRLWKQQPADVNNMRSEFLHQQQQLQQQVYDNITSDDEGGSKRSVRFIEEEEKRDLCEKPLKKMVESKDEVDSNVPTASPESTEMTLTFKLGNHVLISNNSLKPNSAVRQLFPCTKPLAGKQDEGESVHQYLVTAESLKAFEEAKRSKLPQIIGEADESIKRAIERNTLRRSLIRYEPRSKKNTKTDNSLVERIKQLTCDVDEPLENQQEKARASPPGEEARNSPEISAVKNSPSSSSSSTSSVSSTYRKITDLFAKRDRPDIQIETQVNNKQLNTGVPDLGGPQETHNTVIKVNSTESRKQFLSTLAPLTACVGGAVAADDYYYHMNTQGDRMSMASSVGTEYSLEDIEDGLKKDEEESKRIAPDVLVGTPSASESGDELAMFVQQDASRIERIKKKYQPDAEEDDEHDDYGFNRRPSVRGIKPRFGSTTEILQQIQNQMQPPTSTPPRNPPVAWPYYSETNLSGVDNKIRAQPPTYQYVSEEIKRTYAQYRPTTLVDENIYQNCANRCPQQGTYRTNIYTTRVAAPPDYYQSLPRNATRRPQSPPPQEVSKGYHQTMVYIPYNHIEPYQPYYPAYTQNYQVRQQHQQQLQYAPRSDSPQQQFARSTQTYYPRYRPPNGYQQINRHSYPRYPPDNCSIADSETYMKDSMPNSPTKPRFIERGVPEGAASVSPQDSNVAATMTSPTSPQNPTKPMFYAMNV</sequence>
<protein>
    <submittedName>
        <fullName evidence="3 4">Uncharacterized protein LOC108561078 isoform X1</fullName>
    </submittedName>
</protein>
<feature type="region of interest" description="Disordered" evidence="1">
    <location>
        <begin position="847"/>
        <end position="892"/>
    </location>
</feature>
<dbReference type="RefSeq" id="XP_017774352.1">
    <property type="nucleotide sequence ID" value="XM_017918863.1"/>
</dbReference>
<evidence type="ECO:0000256" key="1">
    <source>
        <dbReference type="SAM" id="MobiDB-lite"/>
    </source>
</evidence>